<name>A0A6A6TEX7_9PLEO</name>
<feature type="region of interest" description="Disordered" evidence="1">
    <location>
        <begin position="203"/>
        <end position="250"/>
    </location>
</feature>
<evidence type="ECO:0000313" key="3">
    <source>
        <dbReference type="Proteomes" id="UP000799324"/>
    </source>
</evidence>
<dbReference type="AlphaFoldDB" id="A0A6A6TEX7"/>
<reference evidence="2" key="1">
    <citation type="journal article" date="2020" name="Stud. Mycol.">
        <title>101 Dothideomycetes genomes: a test case for predicting lifestyles and emergence of pathogens.</title>
        <authorList>
            <person name="Haridas S."/>
            <person name="Albert R."/>
            <person name="Binder M."/>
            <person name="Bloem J."/>
            <person name="Labutti K."/>
            <person name="Salamov A."/>
            <person name="Andreopoulos B."/>
            <person name="Baker S."/>
            <person name="Barry K."/>
            <person name="Bills G."/>
            <person name="Bluhm B."/>
            <person name="Cannon C."/>
            <person name="Castanera R."/>
            <person name="Culley D."/>
            <person name="Daum C."/>
            <person name="Ezra D."/>
            <person name="Gonzalez J."/>
            <person name="Henrissat B."/>
            <person name="Kuo A."/>
            <person name="Liang C."/>
            <person name="Lipzen A."/>
            <person name="Lutzoni F."/>
            <person name="Magnuson J."/>
            <person name="Mondo S."/>
            <person name="Nolan M."/>
            <person name="Ohm R."/>
            <person name="Pangilinan J."/>
            <person name="Park H.-J."/>
            <person name="Ramirez L."/>
            <person name="Alfaro M."/>
            <person name="Sun H."/>
            <person name="Tritt A."/>
            <person name="Yoshinaga Y."/>
            <person name="Zwiers L.-H."/>
            <person name="Turgeon B."/>
            <person name="Goodwin S."/>
            <person name="Spatafora J."/>
            <person name="Crous P."/>
            <person name="Grigoriev I."/>
        </authorList>
    </citation>
    <scope>NUCLEOTIDE SEQUENCE</scope>
    <source>
        <strain evidence="2">CBS 122681</strain>
    </source>
</reference>
<keyword evidence="3" id="KW-1185">Reference proteome</keyword>
<protein>
    <submittedName>
        <fullName evidence="2">Uncharacterized protein</fullName>
    </submittedName>
</protein>
<feature type="compositionally biased region" description="Basic residues" evidence="1">
    <location>
        <begin position="128"/>
        <end position="139"/>
    </location>
</feature>
<evidence type="ECO:0000256" key="1">
    <source>
        <dbReference type="SAM" id="MobiDB-lite"/>
    </source>
</evidence>
<gene>
    <name evidence="2" type="ORF">K491DRAFT_738961</name>
</gene>
<organism evidence="2 3">
    <name type="scientific">Lophiostoma macrostomum CBS 122681</name>
    <dbReference type="NCBI Taxonomy" id="1314788"/>
    <lineage>
        <taxon>Eukaryota</taxon>
        <taxon>Fungi</taxon>
        <taxon>Dikarya</taxon>
        <taxon>Ascomycota</taxon>
        <taxon>Pezizomycotina</taxon>
        <taxon>Dothideomycetes</taxon>
        <taxon>Pleosporomycetidae</taxon>
        <taxon>Pleosporales</taxon>
        <taxon>Lophiostomataceae</taxon>
        <taxon>Lophiostoma</taxon>
    </lineage>
</organism>
<dbReference type="EMBL" id="MU004316">
    <property type="protein sequence ID" value="KAF2658282.1"/>
    <property type="molecule type" value="Genomic_DNA"/>
</dbReference>
<feature type="compositionally biased region" description="Polar residues" evidence="1">
    <location>
        <begin position="143"/>
        <end position="158"/>
    </location>
</feature>
<sequence>MSRARALPRRVNEYVEEHLVSNEIGTGLRARKAIPIGTRIIQKELPQATLDTAIPFSRWRPELSSDTQDQFWQNEHNEAARVQPQGLVHTEVNQKLTAQARSRFRELIVHQKYSKPLYVWTQPDLSHHKYHGPHQRHPKNKDSTSGSSCEQNTTLSTSKPRRISRERSKHWGFDCACVDCATETYKASDKVHQEAKKLREGLFAHRNGGNDNLGDGENDESDGASSQPMLRRSTRLAEATEAQRNPIPLTLDEKSDKLNEAQRYQTLVKRLAGEGTEWLEATLEVARRHDDVGDPRLAKSYANQAWMRYLSIHGSQGYDLDKFTTAYYGRKALWKFDG</sequence>
<evidence type="ECO:0000313" key="2">
    <source>
        <dbReference type="EMBL" id="KAF2658282.1"/>
    </source>
</evidence>
<dbReference type="Proteomes" id="UP000799324">
    <property type="component" value="Unassembled WGS sequence"/>
</dbReference>
<accession>A0A6A6TEX7</accession>
<feature type="region of interest" description="Disordered" evidence="1">
    <location>
        <begin position="128"/>
        <end position="165"/>
    </location>
</feature>
<proteinExistence type="predicted"/>